<protein>
    <submittedName>
        <fullName evidence="2">Uncharacterized protein</fullName>
    </submittedName>
</protein>
<evidence type="ECO:0000313" key="2">
    <source>
        <dbReference type="EMBL" id="KIM32964.1"/>
    </source>
</evidence>
<reference evidence="2 3" key="1">
    <citation type="submission" date="2014-04" db="EMBL/GenBank/DDBJ databases">
        <authorList>
            <consortium name="DOE Joint Genome Institute"/>
            <person name="Kuo A."/>
            <person name="Zuccaro A."/>
            <person name="Kohler A."/>
            <person name="Nagy L.G."/>
            <person name="Floudas D."/>
            <person name="Copeland A."/>
            <person name="Barry K.W."/>
            <person name="Cichocki N."/>
            <person name="Veneault-Fourrey C."/>
            <person name="LaButti K."/>
            <person name="Lindquist E.A."/>
            <person name="Lipzen A."/>
            <person name="Lundell T."/>
            <person name="Morin E."/>
            <person name="Murat C."/>
            <person name="Sun H."/>
            <person name="Tunlid A."/>
            <person name="Henrissat B."/>
            <person name="Grigoriev I.V."/>
            <person name="Hibbett D.S."/>
            <person name="Martin F."/>
            <person name="Nordberg H.P."/>
            <person name="Cantor M.N."/>
            <person name="Hua S.X."/>
        </authorList>
    </citation>
    <scope>NUCLEOTIDE SEQUENCE [LARGE SCALE GENOMIC DNA]</scope>
    <source>
        <strain evidence="2 3">MAFF 305830</strain>
    </source>
</reference>
<dbReference type="HOGENOM" id="CLU_2086271_0_0_1"/>
<feature type="transmembrane region" description="Helical" evidence="1">
    <location>
        <begin position="56"/>
        <end position="74"/>
    </location>
</feature>
<gene>
    <name evidence="2" type="ORF">M408DRAFT_189951</name>
</gene>
<dbReference type="Proteomes" id="UP000054097">
    <property type="component" value="Unassembled WGS sequence"/>
</dbReference>
<keyword evidence="3" id="KW-1185">Reference proteome</keyword>
<name>A0A0C3BLM9_SERVB</name>
<evidence type="ECO:0000256" key="1">
    <source>
        <dbReference type="SAM" id="Phobius"/>
    </source>
</evidence>
<organism evidence="2 3">
    <name type="scientific">Serendipita vermifera MAFF 305830</name>
    <dbReference type="NCBI Taxonomy" id="933852"/>
    <lineage>
        <taxon>Eukaryota</taxon>
        <taxon>Fungi</taxon>
        <taxon>Dikarya</taxon>
        <taxon>Basidiomycota</taxon>
        <taxon>Agaricomycotina</taxon>
        <taxon>Agaricomycetes</taxon>
        <taxon>Sebacinales</taxon>
        <taxon>Serendipitaceae</taxon>
        <taxon>Serendipita</taxon>
    </lineage>
</organism>
<keyword evidence="1" id="KW-0472">Membrane</keyword>
<dbReference type="AlphaFoldDB" id="A0A0C3BLM9"/>
<evidence type="ECO:0000313" key="3">
    <source>
        <dbReference type="Proteomes" id="UP000054097"/>
    </source>
</evidence>
<keyword evidence="1" id="KW-0812">Transmembrane</keyword>
<accession>A0A0C3BLM9</accession>
<proteinExistence type="predicted"/>
<reference evidence="3" key="2">
    <citation type="submission" date="2015-01" db="EMBL/GenBank/DDBJ databases">
        <title>Evolutionary Origins and Diversification of the Mycorrhizal Mutualists.</title>
        <authorList>
            <consortium name="DOE Joint Genome Institute"/>
            <consortium name="Mycorrhizal Genomics Consortium"/>
            <person name="Kohler A."/>
            <person name="Kuo A."/>
            <person name="Nagy L.G."/>
            <person name="Floudas D."/>
            <person name="Copeland A."/>
            <person name="Barry K.W."/>
            <person name="Cichocki N."/>
            <person name="Veneault-Fourrey C."/>
            <person name="LaButti K."/>
            <person name="Lindquist E.A."/>
            <person name="Lipzen A."/>
            <person name="Lundell T."/>
            <person name="Morin E."/>
            <person name="Murat C."/>
            <person name="Riley R."/>
            <person name="Ohm R."/>
            <person name="Sun H."/>
            <person name="Tunlid A."/>
            <person name="Henrissat B."/>
            <person name="Grigoriev I.V."/>
            <person name="Hibbett D.S."/>
            <person name="Martin F."/>
        </authorList>
    </citation>
    <scope>NUCLEOTIDE SEQUENCE [LARGE SCALE GENOMIC DNA]</scope>
    <source>
        <strain evidence="3">MAFF 305830</strain>
    </source>
</reference>
<dbReference type="EMBL" id="KN824279">
    <property type="protein sequence ID" value="KIM32964.1"/>
    <property type="molecule type" value="Genomic_DNA"/>
</dbReference>
<sequence>MKKVVVMYVLAYAVITWCHQFLGSRAAGANCSAGSGVAWKIIQQRRRSRRDQGKRLFLLSFFLIPAPIVALAIFPPTPPTTTPTTQRRHLVHAFSLLKTISFYRIHDSLEDTLDALT</sequence>
<keyword evidence="1" id="KW-1133">Transmembrane helix</keyword>